<proteinExistence type="predicted"/>
<dbReference type="GeneID" id="56078174"/>
<evidence type="ECO:0000313" key="4">
    <source>
        <dbReference type="Proteomes" id="UP000509667"/>
    </source>
</evidence>
<dbReference type="OrthoDB" id="51558at2157"/>
<keyword evidence="2" id="KW-0812">Transmembrane</keyword>
<dbReference type="PANTHER" id="PTHR31876">
    <property type="entry name" value="COV-LIKE PROTEIN 1"/>
    <property type="match status" value="1"/>
</dbReference>
<feature type="region of interest" description="Disordered" evidence="1">
    <location>
        <begin position="224"/>
        <end position="284"/>
    </location>
</feature>
<feature type="transmembrane region" description="Helical" evidence="2">
    <location>
        <begin position="67"/>
        <end position="88"/>
    </location>
</feature>
<gene>
    <name evidence="3" type="ORF">HZS55_09885</name>
</gene>
<evidence type="ECO:0000313" key="3">
    <source>
        <dbReference type="EMBL" id="QLH77587.1"/>
    </source>
</evidence>
<dbReference type="RefSeq" id="WP_179911512.1">
    <property type="nucleotide sequence ID" value="NZ_CP058910.1"/>
</dbReference>
<keyword evidence="2" id="KW-0472">Membrane</keyword>
<evidence type="ECO:0000256" key="1">
    <source>
        <dbReference type="SAM" id="MobiDB-lite"/>
    </source>
</evidence>
<accession>A0A7D5SQE6</accession>
<dbReference type="EMBL" id="CP058910">
    <property type="protein sequence ID" value="QLH77587.1"/>
    <property type="molecule type" value="Genomic_DNA"/>
</dbReference>
<keyword evidence="4" id="KW-1185">Reference proteome</keyword>
<evidence type="ECO:0000256" key="2">
    <source>
        <dbReference type="SAM" id="Phobius"/>
    </source>
</evidence>
<feature type="transmembrane region" description="Helical" evidence="2">
    <location>
        <begin position="6"/>
        <end position="30"/>
    </location>
</feature>
<dbReference type="KEGG" id="hrr:HZS55_09885"/>
<dbReference type="Proteomes" id="UP000509667">
    <property type="component" value="Chromosome"/>
</dbReference>
<dbReference type="InterPro" id="IPR007462">
    <property type="entry name" value="COV1-like"/>
</dbReference>
<dbReference type="PANTHER" id="PTHR31876:SF26">
    <property type="entry name" value="PROTEIN LIKE COV 2"/>
    <property type="match status" value="1"/>
</dbReference>
<organism evidence="3 4">
    <name type="scientific">Halosimplex rubrum</name>
    <dbReference type="NCBI Taxonomy" id="869889"/>
    <lineage>
        <taxon>Archaea</taxon>
        <taxon>Methanobacteriati</taxon>
        <taxon>Methanobacteriota</taxon>
        <taxon>Stenosarchaea group</taxon>
        <taxon>Halobacteria</taxon>
        <taxon>Halobacteriales</taxon>
        <taxon>Haloarculaceae</taxon>
        <taxon>Halosimplex</taxon>
    </lineage>
</organism>
<sequence>MLLTEVVVILPLVATVYILKAALGFIAGALRPFIKFLQSAGLIEGVKQVGFVDLLITVGIYSNVVDFLTTIIAVMILTAIVVSVGLLARFRYGERVIDYFDYFVGNIPGAGSIYQSFRQMGEVVLESGVENFQSVKLVEFPFDDVYVIGFETSRSAPAVMSSAGNGDMVTLFLPLAPNPVMGGFLTHIPRGQVNDVDMTVEEAVQIIITSGIATEDVESGEFRELDPGERSELGDATVAGTRIPPPAARGPRAVTRPSATRSVPPSGDTGVTGRFCRCGRNRGA</sequence>
<dbReference type="AlphaFoldDB" id="A0A7D5SQE6"/>
<feature type="compositionally biased region" description="Basic and acidic residues" evidence="1">
    <location>
        <begin position="224"/>
        <end position="233"/>
    </location>
</feature>
<dbReference type="Pfam" id="PF04367">
    <property type="entry name" value="DUF502"/>
    <property type="match status" value="1"/>
</dbReference>
<keyword evidence="2" id="KW-1133">Transmembrane helix</keyword>
<reference evidence="3 4" key="1">
    <citation type="submission" date="2020-07" db="EMBL/GenBank/DDBJ databases">
        <title>Halosimplex pelagicum sp. nov. and Halosimplex rubrum sp. nov., isolated from salted brown alga Laminaria, and emended description of the genus Halosimplex.</title>
        <authorList>
            <person name="Cui H."/>
        </authorList>
    </citation>
    <scope>NUCLEOTIDE SEQUENCE [LARGE SCALE GENOMIC DNA]</scope>
    <source>
        <strain evidence="3 4">R27</strain>
    </source>
</reference>
<protein>
    <submittedName>
        <fullName evidence="3">DUF502 domain-containing protein</fullName>
    </submittedName>
</protein>
<name>A0A7D5SQE6_9EURY</name>